<keyword evidence="6" id="KW-1185">Reference proteome</keyword>
<organism evidence="5 6">
    <name type="scientific">Roseateles saccharophilus</name>
    <name type="common">Pseudomonas saccharophila</name>
    <dbReference type="NCBI Taxonomy" id="304"/>
    <lineage>
        <taxon>Bacteria</taxon>
        <taxon>Pseudomonadati</taxon>
        <taxon>Pseudomonadota</taxon>
        <taxon>Betaproteobacteria</taxon>
        <taxon>Burkholderiales</taxon>
        <taxon>Sphaerotilaceae</taxon>
        <taxon>Roseateles</taxon>
    </lineage>
</organism>
<dbReference type="InterPro" id="IPR036318">
    <property type="entry name" value="FAD-bd_PCMH-like_sf"/>
</dbReference>
<reference evidence="5 6" key="1">
    <citation type="submission" date="2023-07" db="EMBL/GenBank/DDBJ databases">
        <title>Sorghum-associated microbial communities from plants grown in Nebraska, USA.</title>
        <authorList>
            <person name="Schachtman D."/>
        </authorList>
    </citation>
    <scope>NUCLEOTIDE SEQUENCE [LARGE SCALE GENOMIC DNA]</scope>
    <source>
        <strain evidence="5 6">BE314</strain>
    </source>
</reference>
<keyword evidence="2" id="KW-0285">Flavoprotein</keyword>
<name>A0ABU1YQP5_ROSSA</name>
<dbReference type="InterPro" id="IPR016164">
    <property type="entry name" value="FAD-linked_Oxase-like_C"/>
</dbReference>
<dbReference type="SUPFAM" id="SSF55103">
    <property type="entry name" value="FAD-linked oxidases, C-terminal domain"/>
    <property type="match status" value="1"/>
</dbReference>
<evidence type="ECO:0000256" key="1">
    <source>
        <dbReference type="ARBA" id="ARBA00008000"/>
    </source>
</evidence>
<protein>
    <submittedName>
        <fullName evidence="5">4-cresol dehydrogenase (Hydroxylating)</fullName>
        <ecNumber evidence="5">1.17.9.1</ecNumber>
    </submittedName>
</protein>
<dbReference type="SUPFAM" id="SSF56176">
    <property type="entry name" value="FAD-binding/transporter-associated domain-like"/>
    <property type="match status" value="1"/>
</dbReference>
<dbReference type="EMBL" id="JAVDXU010000003">
    <property type="protein sequence ID" value="MDR7271174.1"/>
    <property type="molecule type" value="Genomic_DNA"/>
</dbReference>
<feature type="domain" description="FAD-binding PCMH-type" evidence="4">
    <location>
        <begin position="21"/>
        <end position="210"/>
    </location>
</feature>
<gene>
    <name evidence="5" type="ORF">J2X20_003842</name>
</gene>
<evidence type="ECO:0000256" key="3">
    <source>
        <dbReference type="ARBA" id="ARBA00022827"/>
    </source>
</evidence>
<dbReference type="Gene3D" id="3.30.465.10">
    <property type="match status" value="1"/>
</dbReference>
<comment type="similarity">
    <text evidence="1">Belongs to the FAD-binding oxidoreductase/transferase type 4 family.</text>
</comment>
<dbReference type="PROSITE" id="PS51387">
    <property type="entry name" value="FAD_PCMH"/>
    <property type="match status" value="1"/>
</dbReference>
<dbReference type="InterPro" id="IPR016166">
    <property type="entry name" value="FAD-bd_PCMH"/>
</dbReference>
<proteinExistence type="inferred from homology"/>
<comment type="caution">
    <text evidence="5">The sequence shown here is derived from an EMBL/GenBank/DDBJ whole genome shotgun (WGS) entry which is preliminary data.</text>
</comment>
<sequence>MDMAGAEQETTRRNSANVTGWDRGDLDCWRATTVDEVKACVERAQRQGRALYPISTGLNWGYGSATPPQAGAVLLDLSGMNRILNATEISQANPVAVIEPGVTQRQLHDFLGQSCPGLSFNVTGSSPDTSILGNALDRGVGYLGPRREDVFGLEVVTGRGELLRTGFRRLGEDSPLAHAHPYGLGPMLDGLFFQGNYGIVTSACLKLLPRPACSVAVSLALRDVSKLGEFLDGLALLKRLGVMAGVTHVGNQARTRASMMSGISEYLRAACGVAEADLVREADRALATVAPYEWTSLGGVAGSAAQVKAAIAEVRRVLGGIAKLTVVDDAKLAAGFRLLNPLRNIWPWARANAAAISAIQPLQGLADGRPTDAAITNLLWRYGQPQAPGRDLDASRCGLIFINPALPTDGAAVVAVVEGMKGVAAGFGHELYITLNIETTTSLVAVANLLFDRGDAAAVANARACARAIWEYLRGRGLEVYRARADMMEDVVDPKDPFWRTAWALKSVFDPDNLIAPGRYNLVRAPV</sequence>
<dbReference type="PANTHER" id="PTHR11748">
    <property type="entry name" value="D-LACTATE DEHYDROGENASE"/>
    <property type="match status" value="1"/>
</dbReference>
<evidence type="ECO:0000313" key="5">
    <source>
        <dbReference type="EMBL" id="MDR7271174.1"/>
    </source>
</evidence>
<dbReference type="InterPro" id="IPR016170">
    <property type="entry name" value="Cytok_DH_C_sf"/>
</dbReference>
<keyword evidence="3" id="KW-0274">FAD</keyword>
<dbReference type="PANTHER" id="PTHR11748:SF111">
    <property type="entry name" value="D-LACTATE DEHYDROGENASE, MITOCHONDRIAL-RELATED"/>
    <property type="match status" value="1"/>
</dbReference>
<dbReference type="Pfam" id="PF01565">
    <property type="entry name" value="FAD_binding_4"/>
    <property type="match status" value="1"/>
</dbReference>
<dbReference type="Gene3D" id="3.40.462.10">
    <property type="entry name" value="FAD-linked oxidases, C-terminal domain"/>
    <property type="match status" value="1"/>
</dbReference>
<evidence type="ECO:0000259" key="4">
    <source>
        <dbReference type="PROSITE" id="PS51387"/>
    </source>
</evidence>
<dbReference type="Gene3D" id="3.30.43.10">
    <property type="entry name" value="Uridine Diphospho-n-acetylenolpyruvylglucosamine Reductase, domain 2"/>
    <property type="match status" value="1"/>
</dbReference>
<dbReference type="EC" id="1.17.9.1" evidence="5"/>
<keyword evidence="5" id="KW-0560">Oxidoreductase</keyword>
<dbReference type="InterPro" id="IPR006094">
    <property type="entry name" value="Oxid_FAD_bind_N"/>
</dbReference>
<dbReference type="InterPro" id="IPR016167">
    <property type="entry name" value="FAD-bd_PCMH_sub1"/>
</dbReference>
<accession>A0ABU1YQP5</accession>
<dbReference type="InterPro" id="IPR016169">
    <property type="entry name" value="FAD-bd_PCMH_sub2"/>
</dbReference>
<evidence type="ECO:0000313" key="6">
    <source>
        <dbReference type="Proteomes" id="UP001180453"/>
    </source>
</evidence>
<dbReference type="Proteomes" id="UP001180453">
    <property type="component" value="Unassembled WGS sequence"/>
</dbReference>
<evidence type="ECO:0000256" key="2">
    <source>
        <dbReference type="ARBA" id="ARBA00022630"/>
    </source>
</evidence>
<dbReference type="GO" id="GO:0018695">
    <property type="term" value="F:4-cresol dehydrogenase (hydroxylating) activity"/>
    <property type="evidence" value="ECO:0007669"/>
    <property type="project" value="UniProtKB-EC"/>
</dbReference>